<name>A0AAD0MLP3_BACPU</name>
<reference evidence="1 2" key="1">
    <citation type="submission" date="2018-02" db="EMBL/GenBank/DDBJ databases">
        <title>The complete genome of two Bacillus pumilus strains from Cuatro Cienegas, Coahuila, Mexico.</title>
        <authorList>
            <person name="Zarza E."/>
            <person name="Alcaraz L.D."/>
            <person name="Aguilar-Salinas B."/>
            <person name="Islas A."/>
            <person name="Olmedo-Alvarez G."/>
        </authorList>
    </citation>
    <scope>NUCLEOTIDE SEQUENCE [LARGE SCALE GENOMIC DNA]</scope>
    <source>
        <strain evidence="1 2">145</strain>
    </source>
</reference>
<dbReference type="RefSeq" id="WP_117730655.1">
    <property type="nucleotide sequence ID" value="NZ_CP027116.1"/>
</dbReference>
<evidence type="ECO:0000313" key="1">
    <source>
        <dbReference type="EMBL" id="AVM24223.1"/>
    </source>
</evidence>
<sequence>MTKIDDFIGRTFNNKKGQTFTIIDKIMTKPGKSNRYLLEFKATGYRSTAEKVHILRGTIKDRFEKSVFNVGYLGNTKMVSNKAAYTVWNGMLERCYDTKCERYPDYGAAGVRVCERWHCFEYFLEDIELIEGYEKDAFEQRKIFLDKDIKQKGVPKNQKVYSLSTCCFVSREVNNRNRDLTNAKLHFIAIPPKGDSFYVAGLRPFAEKYKLHRKAIKNCLMGHRSDYDGWKFELIRESNWRQKKS</sequence>
<proteinExistence type="predicted"/>
<dbReference type="AlphaFoldDB" id="A0AAD0MLP3"/>
<evidence type="ECO:0000313" key="2">
    <source>
        <dbReference type="Proteomes" id="UP000264960"/>
    </source>
</evidence>
<dbReference type="Proteomes" id="UP000264960">
    <property type="component" value="Chromosome"/>
</dbReference>
<dbReference type="EMBL" id="CP027116">
    <property type="protein sequence ID" value="AVM24223.1"/>
    <property type="molecule type" value="Genomic_DNA"/>
</dbReference>
<protein>
    <submittedName>
        <fullName evidence="1">Uncharacterized protein</fullName>
    </submittedName>
</protein>
<gene>
    <name evidence="1" type="ORF">C5695_10365</name>
</gene>
<accession>A0AAD0MLP3</accession>
<organism evidence="1 2">
    <name type="scientific">Bacillus pumilus</name>
    <name type="common">Bacillus mesentericus</name>
    <dbReference type="NCBI Taxonomy" id="1408"/>
    <lineage>
        <taxon>Bacteria</taxon>
        <taxon>Bacillati</taxon>
        <taxon>Bacillota</taxon>
        <taxon>Bacilli</taxon>
        <taxon>Bacillales</taxon>
        <taxon>Bacillaceae</taxon>
        <taxon>Bacillus</taxon>
    </lineage>
</organism>